<feature type="transmembrane region" description="Helical" evidence="3">
    <location>
        <begin position="49"/>
        <end position="69"/>
    </location>
</feature>
<evidence type="ECO:0000313" key="5">
    <source>
        <dbReference type="EMBL" id="KAG6508738.1"/>
    </source>
</evidence>
<protein>
    <recommendedName>
        <fullName evidence="4">BURP domain-containing protein</fullName>
    </recommendedName>
</protein>
<dbReference type="PANTHER" id="PTHR31458">
    <property type="entry name" value="POLYGALACTURONASE 1 BETA-LIKE PROTEIN 2"/>
    <property type="match status" value="1"/>
</dbReference>
<keyword evidence="3" id="KW-1133">Transmembrane helix</keyword>
<keyword evidence="3" id="KW-0472">Membrane</keyword>
<dbReference type="InterPro" id="IPR004873">
    <property type="entry name" value="BURP_dom"/>
</dbReference>
<evidence type="ECO:0000313" key="6">
    <source>
        <dbReference type="Proteomes" id="UP000734854"/>
    </source>
</evidence>
<reference evidence="5 6" key="1">
    <citation type="submission" date="2020-08" db="EMBL/GenBank/DDBJ databases">
        <title>Plant Genome Project.</title>
        <authorList>
            <person name="Zhang R.-G."/>
        </authorList>
    </citation>
    <scope>NUCLEOTIDE SEQUENCE [LARGE SCALE GENOMIC DNA]</scope>
    <source>
        <tissue evidence="5">Rhizome</tissue>
    </source>
</reference>
<keyword evidence="1" id="KW-0732">Signal</keyword>
<proteinExistence type="predicted"/>
<evidence type="ECO:0000256" key="2">
    <source>
        <dbReference type="ARBA" id="ARBA00023180"/>
    </source>
</evidence>
<keyword evidence="3" id="KW-0812">Transmembrane</keyword>
<dbReference type="SMART" id="SM01045">
    <property type="entry name" value="BURP"/>
    <property type="match status" value="1"/>
</dbReference>
<keyword evidence="6" id="KW-1185">Reference proteome</keyword>
<evidence type="ECO:0000259" key="4">
    <source>
        <dbReference type="PROSITE" id="PS51277"/>
    </source>
</evidence>
<evidence type="ECO:0000256" key="1">
    <source>
        <dbReference type="ARBA" id="ARBA00022729"/>
    </source>
</evidence>
<feature type="domain" description="BURP" evidence="4">
    <location>
        <begin position="481"/>
        <end position="692"/>
    </location>
</feature>
<dbReference type="Pfam" id="PF03181">
    <property type="entry name" value="BURP"/>
    <property type="match status" value="1"/>
</dbReference>
<comment type="caution">
    <text evidence="5">The sequence shown here is derived from an EMBL/GenBank/DDBJ whole genome shotgun (WGS) entry which is preliminary data.</text>
</comment>
<dbReference type="EMBL" id="JACMSC010000009">
    <property type="protein sequence ID" value="KAG6508738.1"/>
    <property type="molecule type" value="Genomic_DNA"/>
</dbReference>
<gene>
    <name evidence="5" type="ORF">ZIOFF_034118</name>
</gene>
<dbReference type="AlphaFoldDB" id="A0A8J5GXW9"/>
<dbReference type="PROSITE" id="PS51277">
    <property type="entry name" value="BURP"/>
    <property type="match status" value="1"/>
</dbReference>
<dbReference type="InterPro" id="IPR051897">
    <property type="entry name" value="PG-associated_BURP"/>
</dbReference>
<dbReference type="PANTHER" id="PTHR31458:SF2">
    <property type="entry name" value="POLYGALACTURONASE 1 BETA-LIKE PROTEIN 2"/>
    <property type="match status" value="1"/>
</dbReference>
<dbReference type="Proteomes" id="UP000734854">
    <property type="component" value="Unassembled WGS sequence"/>
</dbReference>
<name>A0A8J5GXW9_ZINOF</name>
<keyword evidence="2" id="KW-0325">Glycoprotein</keyword>
<organism evidence="5 6">
    <name type="scientific">Zingiber officinale</name>
    <name type="common">Ginger</name>
    <name type="synonym">Amomum zingiber</name>
    <dbReference type="NCBI Taxonomy" id="94328"/>
    <lineage>
        <taxon>Eukaryota</taxon>
        <taxon>Viridiplantae</taxon>
        <taxon>Streptophyta</taxon>
        <taxon>Embryophyta</taxon>
        <taxon>Tracheophyta</taxon>
        <taxon>Spermatophyta</taxon>
        <taxon>Magnoliopsida</taxon>
        <taxon>Liliopsida</taxon>
        <taxon>Zingiberales</taxon>
        <taxon>Zingiberaceae</taxon>
        <taxon>Zingiber</taxon>
    </lineage>
</organism>
<evidence type="ECO:0000256" key="3">
    <source>
        <dbReference type="SAM" id="Phobius"/>
    </source>
</evidence>
<sequence>MHIAQRERRERWPSLTSLPHLLPLLLSPPPLLCHKPQLQAPGSSSSLMAAATSPSVSFSALIFLLLYLFSFRQADVAAADASPAENPFTARAALIRYWNRKVPTNRGQPAFLLAKLSPLSALDSATFSSLAAADPASLSLRLPVLCAAARILCNPADANTYSADSRKDDSSAFAAYQNSNFSDYGSGAKGGSNAFKNYSDDLNVPVDSFRRYSRDSVRHNESFASYAPDGNVVTANFTSYASSATGGAGEFSSYDHEANVPNLKFTNYDAAAAARKRSFSSYSDDSNAGDQSFAGYGKHGNSVPTSFKSYAENSNVVGSSFAGYGESASGANDSFASYGFDGNVPENNFRSYGAGGNSGSESFASYRDQSNVGDDSFSSYVKGGNAEAVEFVNYGNSFNPGSDSFKGYAEGSAKHKVTFKGYAGDNTTFKSYAKSGVDFKSYRNFSVNPSSSSEGDSAGASLVSLPNGKSTNRWLVEPGKFFREHDLRRGSVMPMPDIRDKMPPRSFLPRSISGRIPFSAADVRQIFAIREDTALGKAVTDTVAECERAPSRGETKRCATSAEDVIDFAVSVLGSDVVVRSTASTMGSKTDILIGAVSGVNGGKVTKAVSCHQSLFPYLVYYCHSVPKVRVYEADILAVDSKEKINHGVAICHIDTSAWSPSHGAFVALGSKPGMIEVCHWIFEGDMTWTVAD</sequence>
<accession>A0A8J5GXW9</accession>